<evidence type="ECO:0000313" key="2">
    <source>
        <dbReference type="EMBL" id="SFT55336.1"/>
    </source>
</evidence>
<keyword evidence="1" id="KW-1133">Transmembrane helix</keyword>
<sequence>MDIRNDTSNKYFFAHLVRRPMTEVASILKFNICYIALASLLAEKRIYVKENMDTAKGDLVGMFDTLKYQSIKIT</sequence>
<evidence type="ECO:0000313" key="3">
    <source>
        <dbReference type="Proteomes" id="UP000199673"/>
    </source>
</evidence>
<protein>
    <submittedName>
        <fullName evidence="2">Uncharacterized protein</fullName>
    </submittedName>
</protein>
<reference evidence="3" key="1">
    <citation type="submission" date="2016-10" db="EMBL/GenBank/DDBJ databases">
        <authorList>
            <person name="Varghese N."/>
            <person name="Submissions S."/>
        </authorList>
    </citation>
    <scope>NUCLEOTIDE SEQUENCE [LARGE SCALE GENOMIC DNA]</scope>
    <source>
        <strain evidence="3">DSM 23445</strain>
    </source>
</reference>
<keyword evidence="1" id="KW-0812">Transmembrane</keyword>
<evidence type="ECO:0000256" key="1">
    <source>
        <dbReference type="SAM" id="Phobius"/>
    </source>
</evidence>
<feature type="transmembrane region" description="Helical" evidence="1">
    <location>
        <begin position="24"/>
        <end position="42"/>
    </location>
</feature>
<proteinExistence type="predicted"/>
<gene>
    <name evidence="2" type="ORF">SAMN04489724_1298</name>
</gene>
<dbReference type="Proteomes" id="UP000199673">
    <property type="component" value="Unassembled WGS sequence"/>
</dbReference>
<accession>A0A1I6YXZ6</accession>
<dbReference type="EMBL" id="FPBF01000001">
    <property type="protein sequence ID" value="SFT55336.1"/>
    <property type="molecule type" value="Genomic_DNA"/>
</dbReference>
<keyword evidence="1" id="KW-0472">Membrane</keyword>
<organism evidence="2 3">
    <name type="scientific">Algoriphagus locisalis</name>
    <dbReference type="NCBI Taxonomy" id="305507"/>
    <lineage>
        <taxon>Bacteria</taxon>
        <taxon>Pseudomonadati</taxon>
        <taxon>Bacteroidota</taxon>
        <taxon>Cytophagia</taxon>
        <taxon>Cytophagales</taxon>
        <taxon>Cyclobacteriaceae</taxon>
        <taxon>Algoriphagus</taxon>
    </lineage>
</organism>
<dbReference type="AlphaFoldDB" id="A0A1I6YXZ6"/>
<keyword evidence="3" id="KW-1185">Reference proteome</keyword>
<name>A0A1I6YXZ6_9BACT</name>